<organism evidence="2 3">
    <name type="scientific">Acidiphilium acidophilum</name>
    <name type="common">Thiobacillus acidophilus</name>
    <dbReference type="NCBI Taxonomy" id="76588"/>
    <lineage>
        <taxon>Bacteria</taxon>
        <taxon>Pseudomonadati</taxon>
        <taxon>Pseudomonadota</taxon>
        <taxon>Alphaproteobacteria</taxon>
        <taxon>Acetobacterales</taxon>
        <taxon>Acidocellaceae</taxon>
        <taxon>Acidiphilium</taxon>
    </lineage>
</organism>
<comment type="caution">
    <text evidence="2">The sequence shown here is derived from an EMBL/GenBank/DDBJ whole genome shotgun (WGS) entry which is preliminary data.</text>
</comment>
<reference evidence="2 3" key="1">
    <citation type="submission" date="2023-11" db="EMBL/GenBank/DDBJ databases">
        <title>MicrobeMod: A computational toolkit for identifying prokaryotic methylation and restriction-modification with nanopore sequencing.</title>
        <authorList>
            <person name="Crits-Christoph A."/>
            <person name="Kang S.C."/>
            <person name="Lee H."/>
            <person name="Ostrov N."/>
        </authorList>
    </citation>
    <scope>NUCLEOTIDE SEQUENCE [LARGE SCALE GENOMIC DNA]</scope>
    <source>
        <strain evidence="2 3">DSMZ 700</strain>
    </source>
</reference>
<evidence type="ECO:0000313" key="2">
    <source>
        <dbReference type="EMBL" id="MDX5929444.1"/>
    </source>
</evidence>
<keyword evidence="3" id="KW-1185">Reference proteome</keyword>
<gene>
    <name evidence="2" type="ORF">SIL87_01510</name>
</gene>
<name>A0AAW9DK56_ACIAO</name>
<evidence type="ECO:0008006" key="4">
    <source>
        <dbReference type="Google" id="ProtNLM"/>
    </source>
</evidence>
<feature type="region of interest" description="Disordered" evidence="1">
    <location>
        <begin position="21"/>
        <end position="42"/>
    </location>
</feature>
<protein>
    <recommendedName>
        <fullName evidence="4">Plasmid segregation centromere-binding protein ParG</fullName>
    </recommendedName>
</protein>
<evidence type="ECO:0000256" key="1">
    <source>
        <dbReference type="SAM" id="MobiDB-lite"/>
    </source>
</evidence>
<sequence length="88" mass="9743">MPTVAGNIPAMLNEVNMARRPAAPVDAPPEPAPAVGGRKTKPNDVAMIRVNLPPEIHRKLWQIRIDTRQSIQQIVTDILTEKLAEMDK</sequence>
<dbReference type="Proteomes" id="UP001279553">
    <property type="component" value="Unassembled WGS sequence"/>
</dbReference>
<evidence type="ECO:0000313" key="3">
    <source>
        <dbReference type="Proteomes" id="UP001279553"/>
    </source>
</evidence>
<dbReference type="EMBL" id="JAWXYB010000006">
    <property type="protein sequence ID" value="MDX5929444.1"/>
    <property type="molecule type" value="Genomic_DNA"/>
</dbReference>
<dbReference type="AlphaFoldDB" id="A0AAW9DK56"/>
<proteinExistence type="predicted"/>
<accession>A0AAW9DK56</accession>